<dbReference type="Proteomes" id="UP000799291">
    <property type="component" value="Unassembled WGS sequence"/>
</dbReference>
<proteinExistence type="predicted"/>
<reference evidence="1" key="1">
    <citation type="journal article" date="2020" name="Stud. Mycol.">
        <title>101 Dothideomycetes genomes: a test case for predicting lifestyles and emergence of pathogens.</title>
        <authorList>
            <person name="Haridas S."/>
            <person name="Albert R."/>
            <person name="Binder M."/>
            <person name="Bloem J."/>
            <person name="Labutti K."/>
            <person name="Salamov A."/>
            <person name="Andreopoulos B."/>
            <person name="Baker S."/>
            <person name="Barry K."/>
            <person name="Bills G."/>
            <person name="Bluhm B."/>
            <person name="Cannon C."/>
            <person name="Castanera R."/>
            <person name="Culley D."/>
            <person name="Daum C."/>
            <person name="Ezra D."/>
            <person name="Gonzalez J."/>
            <person name="Henrissat B."/>
            <person name="Kuo A."/>
            <person name="Liang C."/>
            <person name="Lipzen A."/>
            <person name="Lutzoni F."/>
            <person name="Magnuson J."/>
            <person name="Mondo S."/>
            <person name="Nolan M."/>
            <person name="Ohm R."/>
            <person name="Pangilinan J."/>
            <person name="Park H.-J."/>
            <person name="Ramirez L."/>
            <person name="Alfaro M."/>
            <person name="Sun H."/>
            <person name="Tritt A."/>
            <person name="Yoshinaga Y."/>
            <person name="Zwiers L.-H."/>
            <person name="Turgeon B."/>
            <person name="Goodwin S."/>
            <person name="Spatafora J."/>
            <person name="Crous P."/>
            <person name="Grigoriev I."/>
        </authorList>
    </citation>
    <scope>NUCLEOTIDE SEQUENCE</scope>
    <source>
        <strain evidence="1">CBS 122367</strain>
    </source>
</reference>
<gene>
    <name evidence="1" type="ORF">K458DRAFT_274851</name>
</gene>
<protein>
    <submittedName>
        <fullName evidence="1">Uncharacterized protein</fullName>
    </submittedName>
</protein>
<dbReference type="EMBL" id="MU005605">
    <property type="protein sequence ID" value="KAF2679227.1"/>
    <property type="molecule type" value="Genomic_DNA"/>
</dbReference>
<sequence>WDRAPLSNPTTGCSVVENVLRSLRCAETIEYDSAVDPFRLRVARVFLYHYLEQKRINIQKDPNLPDLLSQGKRISSVVVDVILEDMYGRYGKQVSLRVK</sequence>
<feature type="non-terminal residue" evidence="1">
    <location>
        <position position="1"/>
    </location>
</feature>
<evidence type="ECO:0000313" key="2">
    <source>
        <dbReference type="Proteomes" id="UP000799291"/>
    </source>
</evidence>
<dbReference type="AlphaFoldDB" id="A0A6G1ILW3"/>
<organism evidence="1 2">
    <name type="scientific">Lentithecium fluviatile CBS 122367</name>
    <dbReference type="NCBI Taxonomy" id="1168545"/>
    <lineage>
        <taxon>Eukaryota</taxon>
        <taxon>Fungi</taxon>
        <taxon>Dikarya</taxon>
        <taxon>Ascomycota</taxon>
        <taxon>Pezizomycotina</taxon>
        <taxon>Dothideomycetes</taxon>
        <taxon>Pleosporomycetidae</taxon>
        <taxon>Pleosporales</taxon>
        <taxon>Massarineae</taxon>
        <taxon>Lentitheciaceae</taxon>
        <taxon>Lentithecium</taxon>
    </lineage>
</organism>
<feature type="non-terminal residue" evidence="1">
    <location>
        <position position="99"/>
    </location>
</feature>
<accession>A0A6G1ILW3</accession>
<evidence type="ECO:0000313" key="1">
    <source>
        <dbReference type="EMBL" id="KAF2679227.1"/>
    </source>
</evidence>
<dbReference type="OrthoDB" id="3759427at2759"/>
<name>A0A6G1ILW3_9PLEO</name>
<keyword evidence="2" id="KW-1185">Reference proteome</keyword>